<gene>
    <name evidence="1" type="ORF">E3T48_15170</name>
</gene>
<dbReference type="OrthoDB" id="4954868at2"/>
<comment type="caution">
    <text evidence="1">The sequence shown here is derived from an EMBL/GenBank/DDBJ whole genome shotgun (WGS) entry which is preliminary data.</text>
</comment>
<dbReference type="AlphaFoldDB" id="A0A4R9B030"/>
<dbReference type="Pfam" id="PF13830">
    <property type="entry name" value="DUF4192"/>
    <property type="match status" value="2"/>
</dbReference>
<accession>A0A4R9B030</accession>
<dbReference type="RefSeq" id="WP_134524864.1">
    <property type="nucleotide sequence ID" value="NZ_SOHH01000106.1"/>
</dbReference>
<evidence type="ECO:0000313" key="2">
    <source>
        <dbReference type="Proteomes" id="UP000298313"/>
    </source>
</evidence>
<proteinExistence type="predicted"/>
<dbReference type="Proteomes" id="UP000298313">
    <property type="component" value="Unassembled WGS sequence"/>
</dbReference>
<dbReference type="InterPro" id="IPR025447">
    <property type="entry name" value="DUF4192"/>
</dbReference>
<reference evidence="1 2" key="1">
    <citation type="submission" date="2019-03" db="EMBL/GenBank/DDBJ databases">
        <title>Genomics of glacier-inhabiting Cryobacterium strains.</title>
        <authorList>
            <person name="Liu Q."/>
            <person name="Xin Y.-H."/>
        </authorList>
    </citation>
    <scope>NUCLEOTIDE SEQUENCE [LARGE SCALE GENOMIC DNA]</scope>
    <source>
        <strain evidence="1 2">Hh4</strain>
    </source>
</reference>
<dbReference type="EMBL" id="SOHH01000106">
    <property type="protein sequence ID" value="TFD72858.1"/>
    <property type="molecule type" value="Genomic_DNA"/>
</dbReference>
<protein>
    <submittedName>
        <fullName evidence="1">DUF4192 domain-containing protein</fullName>
    </submittedName>
</protein>
<organism evidence="1 2">
    <name type="scientific">Cryobacterium fucosi</name>
    <dbReference type="NCBI Taxonomy" id="1259157"/>
    <lineage>
        <taxon>Bacteria</taxon>
        <taxon>Bacillati</taxon>
        <taxon>Actinomycetota</taxon>
        <taxon>Actinomycetes</taxon>
        <taxon>Micrococcales</taxon>
        <taxon>Microbacteriaceae</taxon>
        <taxon>Cryobacterium</taxon>
    </lineage>
</organism>
<name>A0A4R9B030_9MICO</name>
<sequence>MNRTIVKTREAYDFLALVPQLVGFQPERSMVLVAFRGNRTCGAMRFNLPSADASRMLLQRIASTLVGTLCRIPGVDAVVPVVYTEEAFASVAGLPAERFAETVCARAELSGFLVRDALCVAPDGWGSYLDPSCPAGGHPLADIAASEVQRAIPAEARHDLASLRSRADLPRVDLAARERISRRLARYRKLGGKEETVPELLAMVGDILDPVATAEAALDWDPSALDPDDVAALLFLLQGPACRDQMMLQFAFGETVGALTHALNLRYAAVQSATGQSMDDIVRAEREHKGDDDPDAKQTSDLMLGLTTVRPDPDRIEGAVRLLLTVVALAPRRARPAPYCMLAWLSWAMGRGSVAGIFIDRALTVDPRYGMANLLDTLISSGHLPDWAFAVPFDEERPPGDDESGRHVD</sequence>
<evidence type="ECO:0000313" key="1">
    <source>
        <dbReference type="EMBL" id="TFD72858.1"/>
    </source>
</evidence>
<keyword evidence="2" id="KW-1185">Reference proteome</keyword>